<dbReference type="KEGG" id="ame:102656725"/>
<dbReference type="GeneID" id="102656725"/>
<keyword evidence="2" id="KW-1185">Reference proteome</keyword>
<sequence length="108" mass="12358">MQMSTESDEYREIDIKIEIQKTLISINNTTLKIKNELDIINDLVKKNGQLHIAVIDANKTLTTIAQNMDININNILNNDESESELQFNLNNLSSAAFKEKLLEYSNNM</sequence>
<dbReference type="AlphaFoldDB" id="A0A7M7GWC3"/>
<evidence type="ECO:0000313" key="3">
    <source>
        <dbReference type="RefSeq" id="XP_006566537.1"/>
    </source>
</evidence>
<dbReference type="EnsemblMetazoa" id="XM_006566474">
    <property type="protein sequence ID" value="XP_006566537"/>
    <property type="gene ID" value="LOC102656725"/>
</dbReference>
<reference evidence="3" key="2">
    <citation type="submission" date="2025-04" db="UniProtKB">
        <authorList>
            <consortium name="RefSeq"/>
        </authorList>
    </citation>
    <scope>IDENTIFICATION</scope>
    <source>
        <strain evidence="3">DH4</strain>
        <tissue evidence="3">Whole body</tissue>
    </source>
</reference>
<name>A0A7M7GWC3_APIME</name>
<reference evidence="1" key="1">
    <citation type="submission" date="2021-01" db="UniProtKB">
        <authorList>
            <consortium name="EnsemblMetazoa"/>
        </authorList>
    </citation>
    <scope>IDENTIFICATION</scope>
    <source>
        <strain evidence="1">DH4</strain>
    </source>
</reference>
<gene>
    <name evidence="3" type="primary">LOC102656725</name>
</gene>
<evidence type="ECO:0000313" key="2">
    <source>
        <dbReference type="Proteomes" id="UP000005203"/>
    </source>
</evidence>
<proteinExistence type="predicted"/>
<dbReference type="RefSeq" id="XP_006566537.1">
    <property type="nucleotide sequence ID" value="XM_006566474.3"/>
</dbReference>
<accession>A0A8B6Z2W1</accession>
<accession>A0A7M7GWC3</accession>
<organism evidence="1">
    <name type="scientific">Apis mellifera</name>
    <name type="common">Honeybee</name>
    <dbReference type="NCBI Taxonomy" id="7460"/>
    <lineage>
        <taxon>Eukaryota</taxon>
        <taxon>Metazoa</taxon>
        <taxon>Ecdysozoa</taxon>
        <taxon>Arthropoda</taxon>
        <taxon>Hexapoda</taxon>
        <taxon>Insecta</taxon>
        <taxon>Pterygota</taxon>
        <taxon>Neoptera</taxon>
        <taxon>Endopterygota</taxon>
        <taxon>Hymenoptera</taxon>
        <taxon>Apocrita</taxon>
        <taxon>Aculeata</taxon>
        <taxon>Apoidea</taxon>
        <taxon>Anthophila</taxon>
        <taxon>Apidae</taxon>
        <taxon>Apis</taxon>
    </lineage>
</organism>
<dbReference type="Proteomes" id="UP000005203">
    <property type="component" value="Linkage group LG11"/>
</dbReference>
<evidence type="ECO:0000313" key="1">
    <source>
        <dbReference type="EnsemblMetazoa" id="XP_006566537"/>
    </source>
</evidence>
<dbReference type="OrthoDB" id="7682106at2759"/>
<protein>
    <submittedName>
        <fullName evidence="3">Uncharacterized protein LOC102656725</fullName>
    </submittedName>
</protein>